<keyword evidence="5" id="KW-1185">Reference proteome</keyword>
<evidence type="ECO:0008006" key="6">
    <source>
        <dbReference type="Google" id="ProtNLM"/>
    </source>
</evidence>
<evidence type="ECO:0000313" key="5">
    <source>
        <dbReference type="Proteomes" id="UP001367508"/>
    </source>
</evidence>
<dbReference type="InterPro" id="IPR057984">
    <property type="entry name" value="PATROL1_C"/>
</dbReference>
<accession>A0AAN9KE15</accession>
<dbReference type="PANTHER" id="PTHR31280:SF16">
    <property type="entry name" value="GLS PROTEIN (DUF810)"/>
    <property type="match status" value="1"/>
</dbReference>
<feature type="domain" description="MHD1" evidence="2">
    <location>
        <begin position="516"/>
        <end position="659"/>
    </location>
</feature>
<sequence length="960" mass="107849">MSIRVNGGSKRHQQLQNAMPVHPIVDLPSPFGDPGPNFPESELRETAYEILVGACRSSGPKPLTFISQSGRGDRDRTTAPAPSLHRSLTSTAASKVKKALGLKTASSRGSKRAATTGELVRVQMKISEQSDTRIRRALLRIAAGQLGRRMDSVVLPLELIQLFRSSDFPSQQEYEAWLRRNLKVLEAGLLFYPHLPIDKTDPSAQRLRRIIRGGLEKPLDIGKNGESMQNLRSAVMSLACRSSDGSVSDTCHWADGFPLNLWIYQTLLEACFDIHAETCVIEEVDEVLELMKKTWVMLGISEMLHNICFSWVLFHRYVVTGELENDLLFASSNLLAEVKKDTEATKDPLYSKILSSTLSSILSWAEKRLLAYHDTFHSDNIESMESVVSLAALSAKILHEDISREYNWKRKEADVAYTRVDNYIRSSLRAVFTQKLEKLDHSKHPSRKQNKAFPILAVLAGDITELAYNEKAIFSPKLKRWHPLAAGVAVATLHVCFGNELKKYVKGINELTPDAIEVLTAADKLEKDLVQIAVADSVDSEDGGKSIIREMQPYEAEAVIASLVKEWVKIRVDRLGEWVDRNLHQEVWNPRANKEGFAPSAVEVLRIIDDTLEAFFLLPISMHAVLLPELMSGLDKSLQQYILKAKSSCGNRSTFIPTMPVLTRCSTKSKFNGVFRKKEKSQMTQRRKAHVETTNGDISSDITQMCVRINTMQRIRMEVGVLEKRMVANLSSSKSTNEDDIADGASLKFKLSASAAVEGIHQLCECIGYKIIFHDLCHVLWDGLYVGDVSSTRIEPFLHELEQYLEIISSTVHDKVRTRVIVEVMRASFDGFLLVLLAGGPSRAFSRKDSAIIEEDFKFLTDLFWSNGDGLPDELIEKHSTTIRGVLPLFHAETEHIIQQFSQLTMDMYGSTAKSRLPLPPTADQWSPREPNTLLRVLCYRNDEAAAKFLKKNYNLPKKL</sequence>
<dbReference type="PROSITE" id="PS51258">
    <property type="entry name" value="MHD1"/>
    <property type="match status" value="1"/>
</dbReference>
<dbReference type="InterPro" id="IPR008528">
    <property type="entry name" value="unc-13_homologue"/>
</dbReference>
<evidence type="ECO:0000313" key="4">
    <source>
        <dbReference type="EMBL" id="KAK7314422.1"/>
    </source>
</evidence>
<dbReference type="InterPro" id="IPR014770">
    <property type="entry name" value="Munc13_1"/>
</dbReference>
<dbReference type="EMBL" id="JAYMYQ010000008">
    <property type="protein sequence ID" value="KAK7314422.1"/>
    <property type="molecule type" value="Genomic_DNA"/>
</dbReference>
<dbReference type="InterPro" id="IPR014772">
    <property type="entry name" value="Munc13_dom-2"/>
</dbReference>
<protein>
    <recommendedName>
        <fullName evidence="6">Protein unc-13 homolog</fullName>
    </recommendedName>
</protein>
<dbReference type="Pfam" id="PF25761">
    <property type="entry name" value="TPR_PATROL1"/>
    <property type="match status" value="1"/>
</dbReference>
<comment type="caution">
    <text evidence="4">The sequence shown here is derived from an EMBL/GenBank/DDBJ whole genome shotgun (WGS) entry which is preliminary data.</text>
</comment>
<proteinExistence type="predicted"/>
<feature type="domain" description="MHD2" evidence="3">
    <location>
        <begin position="791"/>
        <end position="901"/>
    </location>
</feature>
<dbReference type="PANTHER" id="PTHR31280">
    <property type="entry name" value="PROTEIN UNC-13 HOMOLOG"/>
    <property type="match status" value="1"/>
</dbReference>
<gene>
    <name evidence="4" type="ORF">VNO77_32945</name>
</gene>
<dbReference type="AlphaFoldDB" id="A0AAN9KE15"/>
<reference evidence="4 5" key="1">
    <citation type="submission" date="2024-01" db="EMBL/GenBank/DDBJ databases">
        <title>The genomes of 5 underutilized Papilionoideae crops provide insights into root nodulation and disease resistanc.</title>
        <authorList>
            <person name="Jiang F."/>
        </authorList>
    </citation>
    <scope>NUCLEOTIDE SEQUENCE [LARGE SCALE GENOMIC DNA]</scope>
    <source>
        <strain evidence="4">LVBAO_FW01</strain>
        <tissue evidence="4">Leaves</tissue>
    </source>
</reference>
<dbReference type="PROSITE" id="PS51259">
    <property type="entry name" value="MHD2"/>
    <property type="match status" value="1"/>
</dbReference>
<feature type="region of interest" description="Disordered" evidence="1">
    <location>
        <begin position="62"/>
        <end position="85"/>
    </location>
</feature>
<evidence type="ECO:0000259" key="2">
    <source>
        <dbReference type="PROSITE" id="PS51258"/>
    </source>
</evidence>
<name>A0AAN9KE15_CANGL</name>
<evidence type="ECO:0000256" key="1">
    <source>
        <dbReference type="SAM" id="MobiDB-lite"/>
    </source>
</evidence>
<dbReference type="Proteomes" id="UP001367508">
    <property type="component" value="Unassembled WGS sequence"/>
</dbReference>
<organism evidence="4 5">
    <name type="scientific">Canavalia gladiata</name>
    <name type="common">Sword bean</name>
    <name type="synonym">Dolichos gladiatus</name>
    <dbReference type="NCBI Taxonomy" id="3824"/>
    <lineage>
        <taxon>Eukaryota</taxon>
        <taxon>Viridiplantae</taxon>
        <taxon>Streptophyta</taxon>
        <taxon>Embryophyta</taxon>
        <taxon>Tracheophyta</taxon>
        <taxon>Spermatophyta</taxon>
        <taxon>Magnoliopsida</taxon>
        <taxon>eudicotyledons</taxon>
        <taxon>Gunneridae</taxon>
        <taxon>Pentapetalae</taxon>
        <taxon>rosids</taxon>
        <taxon>fabids</taxon>
        <taxon>Fabales</taxon>
        <taxon>Fabaceae</taxon>
        <taxon>Papilionoideae</taxon>
        <taxon>50 kb inversion clade</taxon>
        <taxon>NPAAA clade</taxon>
        <taxon>indigoferoid/millettioid clade</taxon>
        <taxon>Phaseoleae</taxon>
        <taxon>Canavalia</taxon>
    </lineage>
</organism>
<evidence type="ECO:0000259" key="3">
    <source>
        <dbReference type="PROSITE" id="PS51259"/>
    </source>
</evidence>